<sequence>MQQESRLYPIDAKEVEYLKHNSSVKNSHKIDLESSLSSQQTQKPSTDTTDYREKKRLAGLISHAVLRILQCIFAVVVAVLYGLDLAQATKDNARADASWVYAELVAGVSIIICIMQLFCMTAVWYWGLLDALVSILWLAQFGVFASIYLGAEGDKEFVPASRGRMQAAVWVNLISVLLWFTTTLYGIIGCCARFRKSRQKVGSVEMGSVSES</sequence>
<feature type="compositionally biased region" description="Polar residues" evidence="1">
    <location>
        <begin position="34"/>
        <end position="48"/>
    </location>
</feature>
<feature type="transmembrane region" description="Helical" evidence="2">
    <location>
        <begin position="98"/>
        <end position="118"/>
    </location>
</feature>
<dbReference type="EMBL" id="JAGPXF010000002">
    <property type="protein sequence ID" value="KAH7256133.1"/>
    <property type="molecule type" value="Genomic_DNA"/>
</dbReference>
<keyword evidence="2" id="KW-1133">Transmembrane helix</keyword>
<comment type="caution">
    <text evidence="3">The sequence shown here is derived from an EMBL/GenBank/DDBJ whole genome shotgun (WGS) entry which is preliminary data.</text>
</comment>
<keyword evidence="2" id="KW-0472">Membrane</keyword>
<reference evidence="3" key="1">
    <citation type="journal article" date="2021" name="Nat. Commun.">
        <title>Genetic determinants of endophytism in the Arabidopsis root mycobiome.</title>
        <authorList>
            <person name="Mesny F."/>
            <person name="Miyauchi S."/>
            <person name="Thiergart T."/>
            <person name="Pickel B."/>
            <person name="Atanasova L."/>
            <person name="Karlsson M."/>
            <person name="Huettel B."/>
            <person name="Barry K.W."/>
            <person name="Haridas S."/>
            <person name="Chen C."/>
            <person name="Bauer D."/>
            <person name="Andreopoulos W."/>
            <person name="Pangilinan J."/>
            <person name="LaButti K."/>
            <person name="Riley R."/>
            <person name="Lipzen A."/>
            <person name="Clum A."/>
            <person name="Drula E."/>
            <person name="Henrissat B."/>
            <person name="Kohler A."/>
            <person name="Grigoriev I.V."/>
            <person name="Martin F.M."/>
            <person name="Hacquard S."/>
        </authorList>
    </citation>
    <scope>NUCLEOTIDE SEQUENCE</scope>
    <source>
        <strain evidence="3">MPI-SDFR-AT-0068</strain>
    </source>
</reference>
<dbReference type="PANTHER" id="PTHR42083">
    <property type="entry name" value="MARVEL DOMAIN-CONTAINING PROTEIN"/>
    <property type="match status" value="1"/>
</dbReference>
<gene>
    <name evidence="3" type="ORF">BKA59DRAFT_541261</name>
</gene>
<keyword evidence="2" id="KW-0812">Transmembrane</keyword>
<feature type="transmembrane region" description="Helical" evidence="2">
    <location>
        <begin position="125"/>
        <end position="149"/>
    </location>
</feature>
<evidence type="ECO:0000313" key="3">
    <source>
        <dbReference type="EMBL" id="KAH7256133.1"/>
    </source>
</evidence>
<evidence type="ECO:0000313" key="4">
    <source>
        <dbReference type="Proteomes" id="UP000813427"/>
    </source>
</evidence>
<feature type="region of interest" description="Disordered" evidence="1">
    <location>
        <begin position="31"/>
        <end position="50"/>
    </location>
</feature>
<feature type="transmembrane region" description="Helical" evidence="2">
    <location>
        <begin position="64"/>
        <end position="83"/>
    </location>
</feature>
<dbReference type="Proteomes" id="UP000813427">
    <property type="component" value="Unassembled WGS sequence"/>
</dbReference>
<feature type="transmembrane region" description="Helical" evidence="2">
    <location>
        <begin position="169"/>
        <end position="192"/>
    </location>
</feature>
<keyword evidence="4" id="KW-1185">Reference proteome</keyword>
<proteinExistence type="predicted"/>
<dbReference type="OrthoDB" id="5363290at2759"/>
<evidence type="ECO:0000256" key="1">
    <source>
        <dbReference type="SAM" id="MobiDB-lite"/>
    </source>
</evidence>
<evidence type="ECO:0000256" key="2">
    <source>
        <dbReference type="SAM" id="Phobius"/>
    </source>
</evidence>
<dbReference type="AlphaFoldDB" id="A0A8K0S720"/>
<name>A0A8K0S720_9HYPO</name>
<organism evidence="3 4">
    <name type="scientific">Fusarium tricinctum</name>
    <dbReference type="NCBI Taxonomy" id="61284"/>
    <lineage>
        <taxon>Eukaryota</taxon>
        <taxon>Fungi</taxon>
        <taxon>Dikarya</taxon>
        <taxon>Ascomycota</taxon>
        <taxon>Pezizomycotina</taxon>
        <taxon>Sordariomycetes</taxon>
        <taxon>Hypocreomycetidae</taxon>
        <taxon>Hypocreales</taxon>
        <taxon>Nectriaceae</taxon>
        <taxon>Fusarium</taxon>
        <taxon>Fusarium tricinctum species complex</taxon>
    </lineage>
</organism>
<accession>A0A8K0S720</accession>
<dbReference type="PANTHER" id="PTHR42083:SF1">
    <property type="entry name" value="MARVEL DOMAIN-CONTAINING PROTEIN"/>
    <property type="match status" value="1"/>
</dbReference>
<protein>
    <recommendedName>
        <fullName evidence="5">MARVEL domain-containing protein</fullName>
    </recommendedName>
</protein>
<evidence type="ECO:0008006" key="5">
    <source>
        <dbReference type="Google" id="ProtNLM"/>
    </source>
</evidence>